<sequence length="220" mass="25780">MFLIFKHNTTEFKIQIKVGNNNDGNEEIEEGESSESLPSTLGELRKQISQKTQCDITTMKLIKKGKFIIAPMEESLENLGFNENDKILVIGGSSKIDEGKEILIKYEKTHLTKLNGIFKEIDEDLSEMERNFLEGEMLNEMLRRMEKRLKEFTEHSLQHLEAIDALNIYTDNSIEEQNQRNRERRKTLVDNIQELLRANDKNILRFEQYKKSLEFPDLKP</sequence>
<evidence type="ECO:0000256" key="1">
    <source>
        <dbReference type="ARBA" id="ARBA00022374"/>
    </source>
</evidence>
<evidence type="ECO:0000313" key="4">
    <source>
        <dbReference type="EMBL" id="CAD2165693.1"/>
    </source>
</evidence>
<feature type="domain" description="BAG" evidence="3">
    <location>
        <begin position="117"/>
        <end position="203"/>
    </location>
</feature>
<dbReference type="PROSITE" id="PS51035">
    <property type="entry name" value="BAG"/>
    <property type="match status" value="1"/>
</dbReference>
<dbReference type="Proteomes" id="UP000580250">
    <property type="component" value="Unassembled WGS sequence"/>
</dbReference>
<dbReference type="EMBL" id="CAJEWN010000112">
    <property type="protein sequence ID" value="CAD2165693.1"/>
    <property type="molecule type" value="Genomic_DNA"/>
</dbReference>
<dbReference type="InterPro" id="IPR000626">
    <property type="entry name" value="Ubiquitin-like_dom"/>
</dbReference>
<organism evidence="4 5">
    <name type="scientific">Meloidogyne enterolobii</name>
    <name type="common">Root-knot nematode worm</name>
    <name type="synonym">Meloidogyne mayaguensis</name>
    <dbReference type="NCBI Taxonomy" id="390850"/>
    <lineage>
        <taxon>Eukaryota</taxon>
        <taxon>Metazoa</taxon>
        <taxon>Ecdysozoa</taxon>
        <taxon>Nematoda</taxon>
        <taxon>Chromadorea</taxon>
        <taxon>Rhabditida</taxon>
        <taxon>Tylenchina</taxon>
        <taxon>Tylenchomorpha</taxon>
        <taxon>Tylenchoidea</taxon>
        <taxon>Meloidogynidae</taxon>
        <taxon>Meloidogyninae</taxon>
        <taxon>Meloidogyne</taxon>
    </lineage>
</organism>
<dbReference type="SUPFAM" id="SSF63491">
    <property type="entry name" value="BAG domain"/>
    <property type="match status" value="1"/>
</dbReference>
<evidence type="ECO:0000313" key="5">
    <source>
        <dbReference type="Proteomes" id="UP000580250"/>
    </source>
</evidence>
<dbReference type="AlphaFoldDB" id="A0A6V7UW23"/>
<reference evidence="4 5" key="1">
    <citation type="submission" date="2020-08" db="EMBL/GenBank/DDBJ databases">
        <authorList>
            <person name="Koutsovoulos G."/>
            <person name="Danchin GJ E."/>
        </authorList>
    </citation>
    <scope>NUCLEOTIDE SEQUENCE [LARGE SCALE GENOMIC DNA]</scope>
</reference>
<dbReference type="Gene3D" id="1.20.58.120">
    <property type="entry name" value="BAG domain"/>
    <property type="match status" value="1"/>
</dbReference>
<proteinExistence type="predicted"/>
<evidence type="ECO:0000259" key="3">
    <source>
        <dbReference type="PROSITE" id="PS51035"/>
    </source>
</evidence>
<name>A0A6V7UW23_MELEN</name>
<dbReference type="PROSITE" id="PS50053">
    <property type="entry name" value="UBIQUITIN_2"/>
    <property type="match status" value="1"/>
</dbReference>
<dbReference type="Gene3D" id="3.10.20.90">
    <property type="entry name" value="Phosphatidylinositol 3-kinase Catalytic Subunit, Chain A, domain 1"/>
    <property type="match status" value="1"/>
</dbReference>
<dbReference type="InterPro" id="IPR029071">
    <property type="entry name" value="Ubiquitin-like_domsf"/>
</dbReference>
<feature type="domain" description="Ubiquitin-like" evidence="2">
    <location>
        <begin position="14"/>
        <end position="90"/>
    </location>
</feature>
<dbReference type="InterPro" id="IPR003103">
    <property type="entry name" value="BAG_domain"/>
</dbReference>
<dbReference type="InterPro" id="IPR036533">
    <property type="entry name" value="BAG_dom_sf"/>
</dbReference>
<dbReference type="SMART" id="SM00264">
    <property type="entry name" value="BAG"/>
    <property type="match status" value="1"/>
</dbReference>
<accession>A0A6V7UW23</accession>
<evidence type="ECO:0000259" key="2">
    <source>
        <dbReference type="PROSITE" id="PS50053"/>
    </source>
</evidence>
<dbReference type="OrthoDB" id="417450at2759"/>
<dbReference type="GO" id="GO:0051087">
    <property type="term" value="F:protein-folding chaperone binding"/>
    <property type="evidence" value="ECO:0007669"/>
    <property type="project" value="InterPro"/>
</dbReference>
<gene>
    <name evidence="4" type="ORF">MENT_LOCUS17331</name>
</gene>
<protein>
    <recommendedName>
        <fullName evidence="1">BAG family molecular chaperone regulator 1</fullName>
    </recommendedName>
</protein>
<comment type="caution">
    <text evidence="4">The sequence shown here is derived from an EMBL/GenBank/DDBJ whole genome shotgun (WGS) entry which is preliminary data.</text>
</comment>
<dbReference type="SUPFAM" id="SSF54236">
    <property type="entry name" value="Ubiquitin-like"/>
    <property type="match status" value="1"/>
</dbReference>